<accession>A0ABR6ZE96</accession>
<gene>
    <name evidence="2" type="ORF">H8L47_19170</name>
</gene>
<dbReference type="InterPro" id="IPR032477">
    <property type="entry name" value="Glyco_hydro_64"/>
</dbReference>
<dbReference type="Pfam" id="PF16640">
    <property type="entry name" value="Big_3_5"/>
    <property type="match status" value="1"/>
</dbReference>
<name>A0ABR6ZE96_9BURK</name>
<dbReference type="RefSeq" id="WP_186955210.1">
    <property type="nucleotide sequence ID" value="NZ_JACOFX010000011.1"/>
</dbReference>
<comment type="caution">
    <text evidence="2">The sequence shown here is derived from an EMBL/GenBank/DDBJ whole genome shotgun (WGS) entry which is preliminary data.</text>
</comment>
<organism evidence="2 3">
    <name type="scientific">Undibacterium umbellatum</name>
    <dbReference type="NCBI Taxonomy" id="2762300"/>
    <lineage>
        <taxon>Bacteria</taxon>
        <taxon>Pseudomonadati</taxon>
        <taxon>Pseudomonadota</taxon>
        <taxon>Betaproteobacteria</taxon>
        <taxon>Burkholderiales</taxon>
        <taxon>Oxalobacteraceae</taxon>
        <taxon>Undibacterium</taxon>
    </lineage>
</organism>
<dbReference type="Pfam" id="PF16483">
    <property type="entry name" value="Glyco_hydro_64"/>
    <property type="match status" value="2"/>
</dbReference>
<dbReference type="InterPro" id="IPR013783">
    <property type="entry name" value="Ig-like_fold"/>
</dbReference>
<evidence type="ECO:0000259" key="1">
    <source>
        <dbReference type="PROSITE" id="PS52006"/>
    </source>
</evidence>
<reference evidence="2 3" key="1">
    <citation type="submission" date="2020-08" db="EMBL/GenBank/DDBJ databases">
        <title>Novel species isolated from subtropical streams in China.</title>
        <authorList>
            <person name="Lu H."/>
        </authorList>
    </citation>
    <scope>NUCLEOTIDE SEQUENCE [LARGE SCALE GENOMIC DNA]</scope>
    <source>
        <strain evidence="2 3">NL8W</strain>
    </source>
</reference>
<dbReference type="EMBL" id="JACOFX010000011">
    <property type="protein sequence ID" value="MBC3909691.1"/>
    <property type="molecule type" value="Genomic_DNA"/>
</dbReference>
<keyword evidence="3" id="KW-1185">Reference proteome</keyword>
<evidence type="ECO:0000313" key="3">
    <source>
        <dbReference type="Proteomes" id="UP000646911"/>
    </source>
</evidence>
<feature type="domain" description="GH64" evidence="1">
    <location>
        <begin position="7"/>
        <end position="561"/>
    </location>
</feature>
<dbReference type="InterPro" id="IPR032109">
    <property type="entry name" value="Big_3_5"/>
</dbReference>
<sequence>MSSFTIQSSAPIVITNKTPASADNVWVTIYGSLITNPGNNQTPAPGVTYYLVPPAEGQTQVVPTAVNDLPPPGPASPDGVILPSYTLAQWGSNLSLPAPAYTGDTSGNNNQQYTGRILISVGAPTQAQVSVTPTLVSVSSPSPASPQDPSTGTFYDFLEFTVQSNADGSINVDIDTSQVDAFGLPMQLQFFKDAAATQTYNVNFTGDTTAGSNQVNNLTATVGLVQGVPVTGSGIAAGSAVVSVPTGANPSSMILNLDATATASAAALTAVMAGPVGVIGVRDDIFNGTDMSNFATFIKEQSNKDYASPFMECLDAAPMRIVSPKDICENPSVSASDALSNYFNAQVDHFFLQYFTSPATPSPGVPTNGGGNTFSLQSSAFGQPLTYSGSVALQSDGSYALALADASNTDPNSYTIYYPFSTQNALADYTPVFPVAAAPSWISAAMAMESASQMIFACDAVFADNTLRGLSGAALAVQGDLENSISAAFNRGIILSDPSTWGDSTTWYPDEQPFNYWVKYWHQNGLTESGLAYAFPYDDKFGSSTNIQQSSVGNISITLSTWGSSPMPTVTLTAPASSTQGGSLQLAASVSGSGASPTGSISYFIDGCVMADVLGSTTTVPLANGQAASASFAIPALPDGAYTHTYTVTAVYSGDVNYQPAVATSTVQLTGPSGDFAVSLNPPQFPVGTNVSVTVVLPVATVAGTLALNLIDSTNAVAASVAPTTVNAATNVIAFDIPANVLSFTGTVTSDNNQIENVSSTNNLTQGQVLTGTGIPPGTTVVSFNPTTVTMSANANTDATGASTTVVSNAALVGYAIQAVYVPSDGTAALTGQINFAFQG</sequence>
<evidence type="ECO:0000313" key="2">
    <source>
        <dbReference type="EMBL" id="MBC3909691.1"/>
    </source>
</evidence>
<protein>
    <submittedName>
        <fullName evidence="2">Ig-like domain repeat protein</fullName>
    </submittedName>
</protein>
<dbReference type="Proteomes" id="UP000646911">
    <property type="component" value="Unassembled WGS sequence"/>
</dbReference>
<dbReference type="Gene3D" id="2.60.40.10">
    <property type="entry name" value="Immunoglobulins"/>
    <property type="match status" value="1"/>
</dbReference>
<proteinExistence type="predicted"/>
<dbReference type="Gene3D" id="2.60.110.10">
    <property type="entry name" value="Thaumatin"/>
    <property type="match status" value="2"/>
</dbReference>
<dbReference type="InterPro" id="IPR037176">
    <property type="entry name" value="Osmotin/thaumatin-like_sf"/>
</dbReference>
<dbReference type="PROSITE" id="PS52006">
    <property type="entry name" value="GH64"/>
    <property type="match status" value="1"/>
</dbReference>